<keyword evidence="2" id="KW-0479">Metal-binding</keyword>
<dbReference type="InterPro" id="IPR001915">
    <property type="entry name" value="Peptidase_M48"/>
</dbReference>
<dbReference type="GO" id="GO:0051603">
    <property type="term" value="P:proteolysis involved in protein catabolic process"/>
    <property type="evidence" value="ECO:0007669"/>
    <property type="project" value="TreeGrafter"/>
</dbReference>
<dbReference type="GO" id="GO:0004222">
    <property type="term" value="F:metalloendopeptidase activity"/>
    <property type="evidence" value="ECO:0007669"/>
    <property type="project" value="InterPro"/>
</dbReference>
<dbReference type="GO" id="GO:0046872">
    <property type="term" value="F:metal ion binding"/>
    <property type="evidence" value="ECO:0007669"/>
    <property type="project" value="UniProtKB-KW"/>
</dbReference>
<dbReference type="InterPro" id="IPR051156">
    <property type="entry name" value="Mito/Outer_Membr_Metalloprot"/>
</dbReference>
<proteinExistence type="inferred from homology"/>
<feature type="domain" description="Peptidase M48" evidence="8">
    <location>
        <begin position="185"/>
        <end position="345"/>
    </location>
</feature>
<dbReference type="Pfam" id="PF01435">
    <property type="entry name" value="Peptidase_M48"/>
    <property type="match status" value="1"/>
</dbReference>
<gene>
    <name evidence="10" type="ORF">G5B40_13795</name>
</gene>
<evidence type="ECO:0000256" key="5">
    <source>
        <dbReference type="ARBA" id="ARBA00023049"/>
    </source>
</evidence>
<evidence type="ECO:0000256" key="2">
    <source>
        <dbReference type="ARBA" id="ARBA00022723"/>
    </source>
</evidence>
<reference evidence="10 11" key="1">
    <citation type="submission" date="2020-02" db="EMBL/GenBank/DDBJ databases">
        <title>complete genome sequence of Rhodobacteraceae bacterium.</title>
        <authorList>
            <person name="Park J."/>
            <person name="Kim Y.-S."/>
            <person name="Kim K.-H."/>
        </authorList>
    </citation>
    <scope>NUCLEOTIDE SEQUENCE [LARGE SCALE GENOMIC DNA]</scope>
    <source>
        <strain evidence="10 11">RR4-56</strain>
    </source>
</reference>
<accession>A0A7L5C3K3</accession>
<dbReference type="AlphaFoldDB" id="A0A7L5C3K3"/>
<evidence type="ECO:0000313" key="11">
    <source>
        <dbReference type="Proteomes" id="UP000503336"/>
    </source>
</evidence>
<dbReference type="Gene3D" id="3.30.2010.10">
    <property type="entry name" value="Metalloproteases ('zincins'), catalytic domain"/>
    <property type="match status" value="1"/>
</dbReference>
<name>A0A7L5C3K3_9RHOB</name>
<evidence type="ECO:0000256" key="1">
    <source>
        <dbReference type="ARBA" id="ARBA00022670"/>
    </source>
</evidence>
<dbReference type="KEGG" id="hdh:G5B40_13795"/>
<keyword evidence="7" id="KW-0812">Transmembrane</keyword>
<feature type="transmembrane region" description="Helical" evidence="7">
    <location>
        <begin position="108"/>
        <end position="127"/>
    </location>
</feature>
<evidence type="ECO:0000313" key="10">
    <source>
        <dbReference type="EMBL" id="QIE56439.1"/>
    </source>
</evidence>
<evidence type="ECO:0000256" key="7">
    <source>
        <dbReference type="SAM" id="Phobius"/>
    </source>
</evidence>
<keyword evidence="11" id="KW-1185">Reference proteome</keyword>
<protein>
    <submittedName>
        <fullName evidence="10">M48 family metallopeptidase</fullName>
    </submittedName>
</protein>
<evidence type="ECO:0000256" key="6">
    <source>
        <dbReference type="RuleBase" id="RU003983"/>
    </source>
</evidence>
<dbReference type="PANTHER" id="PTHR22726:SF1">
    <property type="entry name" value="METALLOENDOPEPTIDASE OMA1, MITOCHONDRIAL"/>
    <property type="match status" value="1"/>
</dbReference>
<evidence type="ECO:0000259" key="9">
    <source>
        <dbReference type="Pfam" id="PF23368"/>
    </source>
</evidence>
<dbReference type="Pfam" id="PF23368">
    <property type="entry name" value="DUF7092"/>
    <property type="match status" value="1"/>
</dbReference>
<keyword evidence="7" id="KW-1133">Transmembrane helix</keyword>
<dbReference type="Proteomes" id="UP000503336">
    <property type="component" value="Chromosome"/>
</dbReference>
<keyword evidence="4 6" id="KW-0862">Zinc</keyword>
<evidence type="ECO:0000259" key="8">
    <source>
        <dbReference type="Pfam" id="PF01435"/>
    </source>
</evidence>
<evidence type="ECO:0000256" key="4">
    <source>
        <dbReference type="ARBA" id="ARBA00022833"/>
    </source>
</evidence>
<dbReference type="PANTHER" id="PTHR22726">
    <property type="entry name" value="METALLOENDOPEPTIDASE OMA1"/>
    <property type="match status" value="1"/>
</dbReference>
<keyword evidence="1 6" id="KW-0645">Protease</keyword>
<comment type="similarity">
    <text evidence="6">Belongs to the peptidase M48 family.</text>
</comment>
<evidence type="ECO:0000256" key="3">
    <source>
        <dbReference type="ARBA" id="ARBA00022801"/>
    </source>
</evidence>
<dbReference type="RefSeq" id="WP_165099698.1">
    <property type="nucleotide sequence ID" value="NZ_CP049056.1"/>
</dbReference>
<feature type="domain" description="DUF7092" evidence="9">
    <location>
        <begin position="12"/>
        <end position="87"/>
    </location>
</feature>
<sequence length="371" mass="39095">MAAPVKYDLLEAPGRYFDGRTAAARDVVVKFGDASLILMTHEDMPITHWSLAGLRDLGAGAGALSLTPDYESDERLVLDDPDMVAAIRQVCPALGLPRPVSRSRWRRAIVWAAAALGSVYVIVFHLAPALSDRMAALIPPEAEIAMGEEMATQFAMILSKGEPRFCAGGAGGRALATLTARLEGAADAHLPLTVRVLDHPMVNAFALPGGQIILFRGLLRNADSPEALAGVLAHEIGHVAARDPTRLTLRSAGTAGMIGLLLGDFTGATVTVALSEALLRSGYQREAEAAADDYAAKLLAAEGLPTAPLAGFFRKLKGEKGDGAPALSHLSSHPDLDGRAAEMRAADTIGDAPYEPALSDQDWVALRNICR</sequence>
<dbReference type="GO" id="GO:0016020">
    <property type="term" value="C:membrane"/>
    <property type="evidence" value="ECO:0007669"/>
    <property type="project" value="TreeGrafter"/>
</dbReference>
<dbReference type="CDD" id="cd07332">
    <property type="entry name" value="M48C_Oma1_like"/>
    <property type="match status" value="1"/>
</dbReference>
<keyword evidence="5 6" id="KW-0482">Metalloprotease</keyword>
<keyword evidence="3 6" id="KW-0378">Hydrolase</keyword>
<keyword evidence="7" id="KW-0472">Membrane</keyword>
<dbReference type="EMBL" id="CP049056">
    <property type="protein sequence ID" value="QIE56439.1"/>
    <property type="molecule type" value="Genomic_DNA"/>
</dbReference>
<comment type="cofactor">
    <cofactor evidence="6">
        <name>Zn(2+)</name>
        <dbReference type="ChEBI" id="CHEBI:29105"/>
    </cofactor>
    <text evidence="6">Binds 1 zinc ion per subunit.</text>
</comment>
<dbReference type="InterPro" id="IPR055518">
    <property type="entry name" value="DUF7092"/>
</dbReference>
<organism evidence="10 11">
    <name type="scientific">Pikeienuella piscinae</name>
    <dbReference type="NCBI Taxonomy" id="2748098"/>
    <lineage>
        <taxon>Bacteria</taxon>
        <taxon>Pseudomonadati</taxon>
        <taxon>Pseudomonadota</taxon>
        <taxon>Alphaproteobacteria</taxon>
        <taxon>Rhodobacterales</taxon>
        <taxon>Paracoccaceae</taxon>
        <taxon>Pikeienuella</taxon>
    </lineage>
</organism>